<dbReference type="InterPro" id="IPR054058">
    <property type="entry name" value="HTH_67"/>
</dbReference>
<name>A0A381ULH1_9ZZZZ</name>
<dbReference type="EMBL" id="UINC01006592">
    <property type="protein sequence ID" value="SVA28478.1"/>
    <property type="molecule type" value="Genomic_DNA"/>
</dbReference>
<evidence type="ECO:0008006" key="2">
    <source>
        <dbReference type="Google" id="ProtNLM"/>
    </source>
</evidence>
<dbReference type="Pfam" id="PF21863">
    <property type="entry name" value="HTH_67"/>
    <property type="match status" value="1"/>
</dbReference>
<proteinExistence type="predicted"/>
<organism evidence="1">
    <name type="scientific">marine metagenome</name>
    <dbReference type="NCBI Taxonomy" id="408172"/>
    <lineage>
        <taxon>unclassified sequences</taxon>
        <taxon>metagenomes</taxon>
        <taxon>ecological metagenomes</taxon>
    </lineage>
</organism>
<accession>A0A381ULH1</accession>
<sequence length="302" mass="33270">MTDAAPTELSLKTVARVHDITTMFHAFVYFAPEAAEEYEAVGVQGRSGYFASRSAPLGPVSAEVVTATFYNFSPDLVRSSIDGVWDHVTPDEVQRARWRAAARILDTTVAEAMTDADLAEALDIVESRVAALSYAGRPLAAANASVLRLLDEPEFAGNGLLRLWQLVTILREWRGDAHIGLLIAEPLDGCECTVVSEHLFQRPGIIRSTRAWSEADWSRAVERLTGRGWLDADGITDEGRERRSVIERRTNELDALAWNGMDDQELHRFADLLKSAIEALTAGNYFAAMGRPAPKDEPSTKQ</sequence>
<reference evidence="1" key="1">
    <citation type="submission" date="2018-05" db="EMBL/GenBank/DDBJ databases">
        <authorList>
            <person name="Lanie J.A."/>
            <person name="Ng W.-L."/>
            <person name="Kazmierczak K.M."/>
            <person name="Andrzejewski T.M."/>
            <person name="Davidsen T.M."/>
            <person name="Wayne K.J."/>
            <person name="Tettelin H."/>
            <person name="Glass J.I."/>
            <person name="Rusch D."/>
            <person name="Podicherti R."/>
            <person name="Tsui H.-C.T."/>
            <person name="Winkler M.E."/>
        </authorList>
    </citation>
    <scope>NUCLEOTIDE SEQUENCE</scope>
</reference>
<protein>
    <recommendedName>
        <fullName evidence="2">SalK</fullName>
    </recommendedName>
</protein>
<dbReference type="NCBIfam" id="NF047719">
    <property type="entry name" value="SCO6745_fam_HTH"/>
    <property type="match status" value="1"/>
</dbReference>
<dbReference type="AlphaFoldDB" id="A0A381ULH1"/>
<evidence type="ECO:0000313" key="1">
    <source>
        <dbReference type="EMBL" id="SVA28478.1"/>
    </source>
</evidence>
<gene>
    <name evidence="1" type="ORF">METZ01_LOCUS81332</name>
</gene>